<sequence length="68" mass="7674">MPDVLSIDASKNSTGRLFWLTLYIIEYTKGSWSQSTADPCPALSGRVSWTIGRKTYLLEIFVQRPGFC</sequence>
<reference evidence="2" key="1">
    <citation type="submission" date="2022-11" db="UniProtKB">
        <authorList>
            <consortium name="WormBaseParasite"/>
        </authorList>
    </citation>
    <scope>IDENTIFICATION</scope>
</reference>
<protein>
    <submittedName>
        <fullName evidence="2">Uncharacterized protein</fullName>
    </submittedName>
</protein>
<dbReference type="AlphaFoldDB" id="A0A915L4E6"/>
<keyword evidence="1" id="KW-1185">Reference proteome</keyword>
<dbReference type="Proteomes" id="UP000887565">
    <property type="component" value="Unplaced"/>
</dbReference>
<proteinExistence type="predicted"/>
<dbReference type="WBParaSite" id="nRc.2.0.1.t44650-RA">
    <property type="protein sequence ID" value="nRc.2.0.1.t44650-RA"/>
    <property type="gene ID" value="nRc.2.0.1.g44650"/>
</dbReference>
<evidence type="ECO:0000313" key="2">
    <source>
        <dbReference type="WBParaSite" id="nRc.2.0.1.t44650-RA"/>
    </source>
</evidence>
<accession>A0A915L4E6</accession>
<name>A0A915L4E6_ROMCU</name>
<organism evidence="1 2">
    <name type="scientific">Romanomermis culicivorax</name>
    <name type="common">Nematode worm</name>
    <dbReference type="NCBI Taxonomy" id="13658"/>
    <lineage>
        <taxon>Eukaryota</taxon>
        <taxon>Metazoa</taxon>
        <taxon>Ecdysozoa</taxon>
        <taxon>Nematoda</taxon>
        <taxon>Enoplea</taxon>
        <taxon>Dorylaimia</taxon>
        <taxon>Mermithida</taxon>
        <taxon>Mermithoidea</taxon>
        <taxon>Mermithidae</taxon>
        <taxon>Romanomermis</taxon>
    </lineage>
</organism>
<evidence type="ECO:0000313" key="1">
    <source>
        <dbReference type="Proteomes" id="UP000887565"/>
    </source>
</evidence>